<dbReference type="OrthoDB" id="7357196at2759"/>
<feature type="domain" description="C-type lectin" evidence="2">
    <location>
        <begin position="427"/>
        <end position="549"/>
    </location>
</feature>
<dbReference type="Gene3D" id="3.10.100.10">
    <property type="entry name" value="Mannose-Binding Protein A, subunit A"/>
    <property type="match status" value="1"/>
</dbReference>
<organism evidence="3 4">
    <name type="scientific">Carassius auratus</name>
    <name type="common">Goldfish</name>
    <dbReference type="NCBI Taxonomy" id="7957"/>
    <lineage>
        <taxon>Eukaryota</taxon>
        <taxon>Metazoa</taxon>
        <taxon>Chordata</taxon>
        <taxon>Craniata</taxon>
        <taxon>Vertebrata</taxon>
        <taxon>Euteleostomi</taxon>
        <taxon>Actinopterygii</taxon>
        <taxon>Neopterygii</taxon>
        <taxon>Teleostei</taxon>
        <taxon>Ostariophysi</taxon>
        <taxon>Cypriniformes</taxon>
        <taxon>Cyprinidae</taxon>
        <taxon>Cyprininae</taxon>
        <taxon>Carassius</taxon>
    </lineage>
</organism>
<reference evidence="4" key="1">
    <citation type="submission" date="2025-08" db="UniProtKB">
        <authorList>
            <consortium name="RefSeq"/>
        </authorList>
    </citation>
    <scope>IDENTIFICATION</scope>
    <source>
        <strain evidence="4">Wakin</strain>
        <tissue evidence="4">Muscle</tissue>
    </source>
</reference>
<dbReference type="Pfam" id="PF00059">
    <property type="entry name" value="Lectin_C"/>
    <property type="match status" value="1"/>
</dbReference>
<dbReference type="InterPro" id="IPR016186">
    <property type="entry name" value="C-type_lectin-like/link_sf"/>
</dbReference>
<dbReference type="PANTHER" id="PTHR46534">
    <property type="entry name" value="IGGFC_BINDING DOMAIN-CONTAINING PROTEIN"/>
    <property type="match status" value="1"/>
</dbReference>
<dbReference type="RefSeq" id="XP_026083856.1">
    <property type="nucleotide sequence ID" value="XM_026228071.1"/>
</dbReference>
<keyword evidence="3" id="KW-1185">Reference proteome</keyword>
<dbReference type="AlphaFoldDB" id="A0A6P6LK66"/>
<evidence type="ECO:0000256" key="1">
    <source>
        <dbReference type="SAM" id="SignalP"/>
    </source>
</evidence>
<dbReference type="SUPFAM" id="SSF56436">
    <property type="entry name" value="C-type lectin-like"/>
    <property type="match status" value="1"/>
</dbReference>
<protein>
    <submittedName>
        <fullName evidence="4">Uncharacterized protein LOC113059529</fullName>
    </submittedName>
</protein>
<feature type="signal peptide" evidence="1">
    <location>
        <begin position="1"/>
        <end position="16"/>
    </location>
</feature>
<accession>A0A6P6LK66</accession>
<proteinExistence type="predicted"/>
<dbReference type="PANTHER" id="PTHR46534:SF1">
    <property type="entry name" value="IGGFC-BINDING PROTEIN N-TERMINAL DOMAIN-CONTAINING PROTEIN"/>
    <property type="match status" value="1"/>
</dbReference>
<dbReference type="Proteomes" id="UP000515129">
    <property type="component" value="Chromosome 41"/>
</dbReference>
<dbReference type="CDD" id="cd00037">
    <property type="entry name" value="CLECT"/>
    <property type="match status" value="1"/>
</dbReference>
<keyword evidence="1" id="KW-0732">Signal</keyword>
<dbReference type="KEGG" id="caua:113059529"/>
<dbReference type="InterPro" id="IPR001304">
    <property type="entry name" value="C-type_lectin-like"/>
</dbReference>
<evidence type="ECO:0000313" key="4">
    <source>
        <dbReference type="RefSeq" id="XP_026083856.1"/>
    </source>
</evidence>
<name>A0A6P6LK66_CARAU</name>
<sequence length="561" mass="63765">MLAVLVTILMFSQGLSVENCGTSFITAFPENIAFYYRKTFNLFKITALHPNTMVNVTYMASGNLTTNASLAVGTVWTLNLTKEVEESQFLYSNKTFRITSDKNITVVSVSGWKGRFQSHVVQPEQNLGSVYHVPSLNYTKIAASFNLTMTSYVRFLPFRLMIINAVDEENSVTIKWVNESGESQEDEIVLHPYNLYQIQINETVREINADDKVAVILTHPCFDSKNCSCNMILNQLQPFVLNESMDRFPMPPFFSPKQLLVTTNKPFKVCQGSLTACTDVWVQNFSDILPLLPNFMNGTSLISTSMHVSLQLVRPGLILDLIPVSMFSGCYLVDFNSSSSGVLVIANTSSTNDVRMNNQPLPPYIIWNVMNGTEYSWAVVMGQRISTIWHPFARIGVYMFEGLESNNTYWSAATVINRDPDRYGCLVSPEMFVLGKEETNWSMSRKYCLENADLFARLNNMSNQDKMVSNMTDEDPTEGWISLRRSLYTTDWYWENKDSFSPNVNFTNWDNGQPERPEKGLCASVSLDPKKNFKWKSARCCSNKKPICYIRPKHLTLSDIL</sequence>
<gene>
    <name evidence="4" type="primary">LOC113059529</name>
</gene>
<evidence type="ECO:0000313" key="3">
    <source>
        <dbReference type="Proteomes" id="UP000515129"/>
    </source>
</evidence>
<feature type="chain" id="PRO_5028340237" evidence="1">
    <location>
        <begin position="17"/>
        <end position="561"/>
    </location>
</feature>
<evidence type="ECO:0000259" key="2">
    <source>
        <dbReference type="PROSITE" id="PS50041"/>
    </source>
</evidence>
<dbReference type="PROSITE" id="PS50041">
    <property type="entry name" value="C_TYPE_LECTIN_2"/>
    <property type="match status" value="1"/>
</dbReference>
<dbReference type="SMART" id="SM00034">
    <property type="entry name" value="CLECT"/>
    <property type="match status" value="1"/>
</dbReference>
<dbReference type="GeneID" id="113059529"/>
<dbReference type="InterPro" id="IPR016187">
    <property type="entry name" value="CTDL_fold"/>
</dbReference>